<evidence type="ECO:0000313" key="1">
    <source>
        <dbReference type="EMBL" id="KAI0028319.1"/>
    </source>
</evidence>
<comment type="caution">
    <text evidence="1">The sequence shown here is derived from an EMBL/GenBank/DDBJ whole genome shotgun (WGS) entry which is preliminary data.</text>
</comment>
<protein>
    <submittedName>
        <fullName evidence="1">Uncharacterized protein</fullName>
    </submittedName>
</protein>
<gene>
    <name evidence="1" type="ORF">K488DRAFT_73854</name>
</gene>
<sequence>MHLTSIVALALFTTLSLVAPSQGAPVSASSTTTATASSSSSALLPVNFTPLENGPEPAVASAASSAPAPASTETPNPLAPVRPVSFIPSNSEGTPILPRSGSAETAEARRRELEGLLTRLIHEKRVTENELIGLMLFSRSLDTDS</sequence>
<proteinExistence type="predicted"/>
<dbReference type="Proteomes" id="UP000814128">
    <property type="component" value="Unassembled WGS sequence"/>
</dbReference>
<organism evidence="1 2">
    <name type="scientific">Vararia minispora EC-137</name>
    <dbReference type="NCBI Taxonomy" id="1314806"/>
    <lineage>
        <taxon>Eukaryota</taxon>
        <taxon>Fungi</taxon>
        <taxon>Dikarya</taxon>
        <taxon>Basidiomycota</taxon>
        <taxon>Agaricomycotina</taxon>
        <taxon>Agaricomycetes</taxon>
        <taxon>Russulales</taxon>
        <taxon>Lachnocladiaceae</taxon>
        <taxon>Vararia</taxon>
    </lineage>
</organism>
<reference evidence="1" key="1">
    <citation type="submission" date="2021-02" db="EMBL/GenBank/DDBJ databases">
        <authorList>
            <consortium name="DOE Joint Genome Institute"/>
            <person name="Ahrendt S."/>
            <person name="Looney B.P."/>
            <person name="Miyauchi S."/>
            <person name="Morin E."/>
            <person name="Drula E."/>
            <person name="Courty P.E."/>
            <person name="Chicoki N."/>
            <person name="Fauchery L."/>
            <person name="Kohler A."/>
            <person name="Kuo A."/>
            <person name="Labutti K."/>
            <person name="Pangilinan J."/>
            <person name="Lipzen A."/>
            <person name="Riley R."/>
            <person name="Andreopoulos W."/>
            <person name="He G."/>
            <person name="Johnson J."/>
            <person name="Barry K.W."/>
            <person name="Grigoriev I.V."/>
            <person name="Nagy L."/>
            <person name="Hibbett D."/>
            <person name="Henrissat B."/>
            <person name="Matheny P.B."/>
            <person name="Labbe J."/>
            <person name="Martin F."/>
        </authorList>
    </citation>
    <scope>NUCLEOTIDE SEQUENCE</scope>
    <source>
        <strain evidence="1">EC-137</strain>
    </source>
</reference>
<keyword evidence="2" id="KW-1185">Reference proteome</keyword>
<accession>A0ACB8Q9C4</accession>
<evidence type="ECO:0000313" key="2">
    <source>
        <dbReference type="Proteomes" id="UP000814128"/>
    </source>
</evidence>
<dbReference type="EMBL" id="MU273764">
    <property type="protein sequence ID" value="KAI0028319.1"/>
    <property type="molecule type" value="Genomic_DNA"/>
</dbReference>
<reference evidence="1" key="2">
    <citation type="journal article" date="2022" name="New Phytol.">
        <title>Evolutionary transition to the ectomycorrhizal habit in the genomes of a hyperdiverse lineage of mushroom-forming fungi.</title>
        <authorList>
            <person name="Looney B."/>
            <person name="Miyauchi S."/>
            <person name="Morin E."/>
            <person name="Drula E."/>
            <person name="Courty P.E."/>
            <person name="Kohler A."/>
            <person name="Kuo A."/>
            <person name="LaButti K."/>
            <person name="Pangilinan J."/>
            <person name="Lipzen A."/>
            <person name="Riley R."/>
            <person name="Andreopoulos W."/>
            <person name="He G."/>
            <person name="Johnson J."/>
            <person name="Nolan M."/>
            <person name="Tritt A."/>
            <person name="Barry K.W."/>
            <person name="Grigoriev I.V."/>
            <person name="Nagy L.G."/>
            <person name="Hibbett D."/>
            <person name="Henrissat B."/>
            <person name="Matheny P.B."/>
            <person name="Labbe J."/>
            <person name="Martin F.M."/>
        </authorList>
    </citation>
    <scope>NUCLEOTIDE SEQUENCE</scope>
    <source>
        <strain evidence="1">EC-137</strain>
    </source>
</reference>
<name>A0ACB8Q9C4_9AGAM</name>